<evidence type="ECO:0000313" key="2">
    <source>
        <dbReference type="Proteomes" id="UP001631993"/>
    </source>
</evidence>
<organism evidence="1 2">
    <name type="scientific">Streptomyces galilaeus</name>
    <dbReference type="NCBI Taxonomy" id="33899"/>
    <lineage>
        <taxon>Bacteria</taxon>
        <taxon>Bacillati</taxon>
        <taxon>Actinomycetota</taxon>
        <taxon>Actinomycetes</taxon>
        <taxon>Kitasatosporales</taxon>
        <taxon>Streptomycetaceae</taxon>
        <taxon>Streptomyces</taxon>
    </lineage>
</organism>
<keyword evidence="2" id="KW-1185">Reference proteome</keyword>
<protein>
    <submittedName>
        <fullName evidence="1">Uncharacterized protein</fullName>
    </submittedName>
</protein>
<name>A0ABW9IMQ4_STRGJ</name>
<evidence type="ECO:0000313" key="1">
    <source>
        <dbReference type="EMBL" id="MFM9649776.1"/>
    </source>
</evidence>
<sequence length="125" mass="14033">MPDRRRTPAFRLVAGMQDPVDAVRSTTSGRRRTVGPSSDERCRNLTLAPVAARVPPVAGEIGENSRSPGFDDQVMKWFDDRITTWFDDRGLSYPGPDLERLGLLHRSVPELGARQDTHRVRHRAA</sequence>
<dbReference type="RefSeq" id="WP_409097708.1">
    <property type="nucleotide sequence ID" value="NZ_JBJVNE010000014.1"/>
</dbReference>
<gene>
    <name evidence="1" type="ORF">ACKI1S_26970</name>
</gene>
<proteinExistence type="predicted"/>
<comment type="caution">
    <text evidence="1">The sequence shown here is derived from an EMBL/GenBank/DDBJ whole genome shotgun (WGS) entry which is preliminary data.</text>
</comment>
<reference evidence="1 2" key="1">
    <citation type="submission" date="2024-12" db="EMBL/GenBank/DDBJ databases">
        <title>Forecasting of Potato common scab and diversities of Pathogenic streptomyces spp. in china.</title>
        <authorList>
            <person name="Handique U."/>
            <person name="Wu J."/>
        </authorList>
    </citation>
    <scope>NUCLEOTIDE SEQUENCE [LARGE SCALE GENOMIC DNA]</scope>
    <source>
        <strain evidence="1 2">ZRIMU1585</strain>
    </source>
</reference>
<dbReference type="Proteomes" id="UP001631993">
    <property type="component" value="Unassembled WGS sequence"/>
</dbReference>
<dbReference type="EMBL" id="JBJVNE010000014">
    <property type="protein sequence ID" value="MFM9649776.1"/>
    <property type="molecule type" value="Genomic_DNA"/>
</dbReference>
<accession>A0ABW9IMQ4</accession>